<dbReference type="EMBL" id="ANNX02000047">
    <property type="protein sequence ID" value="KYC37278.1"/>
    <property type="molecule type" value="Genomic_DNA"/>
</dbReference>
<dbReference type="Pfam" id="PF14065">
    <property type="entry name" value="Pvc16_N"/>
    <property type="match status" value="1"/>
</dbReference>
<evidence type="ECO:0000313" key="3">
    <source>
        <dbReference type="Proteomes" id="UP000076925"/>
    </source>
</evidence>
<dbReference type="OrthoDB" id="527247at2"/>
<proteinExistence type="predicted"/>
<organism evidence="2 3">
    <name type="scientific">Scytonema hofmannii PCC 7110</name>
    <dbReference type="NCBI Taxonomy" id="128403"/>
    <lineage>
        <taxon>Bacteria</taxon>
        <taxon>Bacillati</taxon>
        <taxon>Cyanobacteriota</taxon>
        <taxon>Cyanophyceae</taxon>
        <taxon>Nostocales</taxon>
        <taxon>Scytonemataceae</taxon>
        <taxon>Scytonema</taxon>
    </lineage>
</organism>
<dbReference type="RefSeq" id="WP_017747526.1">
    <property type="nucleotide sequence ID" value="NZ_KQ976354.1"/>
</dbReference>
<protein>
    <recommendedName>
        <fullName evidence="1">Pvc16 N-terminal domain-containing protein</fullName>
    </recommendedName>
</protein>
<evidence type="ECO:0000259" key="1">
    <source>
        <dbReference type="Pfam" id="PF14065"/>
    </source>
</evidence>
<evidence type="ECO:0000313" key="2">
    <source>
        <dbReference type="EMBL" id="KYC37278.1"/>
    </source>
</evidence>
<sequence>MSNSRAIAAVTSTLRQMLQRRFDMNGFENVTVTTKPPDKARDNNNSNGNQVNLFLYQTKENSAWRNMDIPSQVKPGETGQPPLALNLYYLLTAYAQNDDFPEPTSHRLLGEAMSVFHDYTVLKPQDIKDALPTADLDKYDLYHQVERVRITPQMLNLDELSKLWTTFQTQYRISTAYEVSVVLIESIRPTKAPLPVLSRSSGDRGVTSQANLVPPYPTLTAINFTAIEEARLKLPANQKLLLQKPVANLGDALTLTGYNLDGNNVEVAFSHPQLQEPNKITVPATDRTSDEIYLTLPTDQLDKWPCGFYTVTVITDGTSNGLPLPLAPKVEEITVDRRDNSDPNKPNNVILKVRCSLQVFQGQRVSLVLNTQETALSMVSNRELPAKLHSDKTDFLEFELGNILAGTYQVRPRLRVDGVDSLIVNYAATPLVVPLTFIPEISLEIIS</sequence>
<name>A0A139WXW2_9CYAN</name>
<dbReference type="Proteomes" id="UP000076925">
    <property type="component" value="Unassembled WGS sequence"/>
</dbReference>
<feature type="domain" description="Pvc16 N-terminal" evidence="1">
    <location>
        <begin position="9"/>
        <end position="197"/>
    </location>
</feature>
<accession>A0A139WXW2</accession>
<gene>
    <name evidence="2" type="ORF">WA1_47545</name>
</gene>
<dbReference type="InterPro" id="IPR025351">
    <property type="entry name" value="Pvc16_N"/>
</dbReference>
<comment type="caution">
    <text evidence="2">The sequence shown here is derived from an EMBL/GenBank/DDBJ whole genome shotgun (WGS) entry which is preliminary data.</text>
</comment>
<keyword evidence="3" id="KW-1185">Reference proteome</keyword>
<reference evidence="2 3" key="1">
    <citation type="journal article" date="2013" name="Genome Biol. Evol.">
        <title>Genomes of Stigonematalean cyanobacteria (subsection V) and the evolution of oxygenic photosynthesis from prokaryotes to plastids.</title>
        <authorList>
            <person name="Dagan T."/>
            <person name="Roettger M."/>
            <person name="Stucken K."/>
            <person name="Landan G."/>
            <person name="Koch R."/>
            <person name="Major P."/>
            <person name="Gould S.B."/>
            <person name="Goremykin V.V."/>
            <person name="Rippka R."/>
            <person name="Tandeau de Marsac N."/>
            <person name="Gugger M."/>
            <person name="Lockhart P.J."/>
            <person name="Allen J.F."/>
            <person name="Brune I."/>
            <person name="Maus I."/>
            <person name="Puhler A."/>
            <person name="Martin W.F."/>
        </authorList>
    </citation>
    <scope>NUCLEOTIDE SEQUENCE [LARGE SCALE GENOMIC DNA]</scope>
    <source>
        <strain evidence="2 3">PCC 7110</strain>
    </source>
</reference>
<dbReference type="AlphaFoldDB" id="A0A139WXW2"/>
<dbReference type="STRING" id="128403.WA1_47545"/>